<reference evidence="2" key="1">
    <citation type="submission" date="2020-03" db="EMBL/GenBank/DDBJ databases">
        <title>The deep terrestrial virosphere.</title>
        <authorList>
            <person name="Holmfeldt K."/>
            <person name="Nilsson E."/>
            <person name="Simone D."/>
            <person name="Lopez-Fernandez M."/>
            <person name="Wu X."/>
            <person name="de Brujin I."/>
            <person name="Lundin D."/>
            <person name="Andersson A."/>
            <person name="Bertilsson S."/>
            <person name="Dopson M."/>
        </authorList>
    </citation>
    <scope>NUCLEOTIDE SEQUENCE</scope>
    <source>
        <strain evidence="2">TM448A03236</strain>
        <strain evidence="3">TM448B02175</strain>
    </source>
</reference>
<keyword evidence="1" id="KW-1133">Transmembrane helix</keyword>
<dbReference type="EMBL" id="MT144394">
    <property type="protein sequence ID" value="QJA53110.1"/>
    <property type="molecule type" value="Genomic_DNA"/>
</dbReference>
<dbReference type="EMBL" id="MT144886">
    <property type="protein sequence ID" value="QJI00935.1"/>
    <property type="molecule type" value="Genomic_DNA"/>
</dbReference>
<protein>
    <submittedName>
        <fullName evidence="2">Uncharacterized protein</fullName>
    </submittedName>
</protein>
<proteinExistence type="predicted"/>
<evidence type="ECO:0000313" key="2">
    <source>
        <dbReference type="EMBL" id="QJA53110.1"/>
    </source>
</evidence>
<name>A0A6H2A0X9_9ZZZZ</name>
<sequence>MKTKPVSLGDIHRHLMATHRHRVKKAPQPLVMDSRSHRWRRPITVAIAVAGGLITGISVLGLLYLLIGVLP</sequence>
<keyword evidence="1" id="KW-0812">Transmembrane</keyword>
<evidence type="ECO:0000313" key="3">
    <source>
        <dbReference type="EMBL" id="QJI00935.1"/>
    </source>
</evidence>
<feature type="transmembrane region" description="Helical" evidence="1">
    <location>
        <begin position="43"/>
        <end position="67"/>
    </location>
</feature>
<gene>
    <name evidence="2" type="ORF">TM448A03236_0008</name>
    <name evidence="3" type="ORF">TM448B02175_0010</name>
</gene>
<accession>A0A6H2A0X9</accession>
<dbReference type="AlphaFoldDB" id="A0A6H2A0X9"/>
<organism evidence="2">
    <name type="scientific">viral metagenome</name>
    <dbReference type="NCBI Taxonomy" id="1070528"/>
    <lineage>
        <taxon>unclassified sequences</taxon>
        <taxon>metagenomes</taxon>
        <taxon>organismal metagenomes</taxon>
    </lineage>
</organism>
<keyword evidence="1" id="KW-0472">Membrane</keyword>
<evidence type="ECO:0000256" key="1">
    <source>
        <dbReference type="SAM" id="Phobius"/>
    </source>
</evidence>